<dbReference type="SUPFAM" id="SSF158430">
    <property type="entry name" value="Bacillus cereus metalloprotein-like"/>
    <property type="match status" value="2"/>
</dbReference>
<keyword evidence="2" id="KW-1185">Reference proteome</keyword>
<evidence type="ECO:0000313" key="2">
    <source>
        <dbReference type="Proteomes" id="UP000180175"/>
    </source>
</evidence>
<accession>A0A7S7LCS8</accession>
<dbReference type="EMBL" id="CP063356">
    <property type="protein sequence ID" value="QOY38679.2"/>
    <property type="molecule type" value="Genomic_DNA"/>
</dbReference>
<dbReference type="Proteomes" id="UP000180175">
    <property type="component" value="Chromosome"/>
</dbReference>
<dbReference type="OrthoDB" id="1633927at2"/>
<dbReference type="Pfam" id="PF11155">
    <property type="entry name" value="DUF2935"/>
    <property type="match status" value="2"/>
</dbReference>
<name>A0A7S7LCS8_9BACI</name>
<protein>
    <submittedName>
        <fullName evidence="1">DUF2935 domain-containing protein</fullName>
    </submittedName>
</protein>
<sequence length="277" mass="32430">MIETTNIISPWEEHSFWLEVLEDHAYFVRDHLSPSEKEYVATANQYIQAFGRLREKLSRINRNLSSAANELLEFSKEAWPIVTGYYQFEGLMQNLRVQNKVNLNLSPTYLNGTLGENQEYIRILSYYVNGQEFPPLPLVDLLDLWLEDQLGHAVLFRNVLDPIELALSNQTEMYINRFQGFIVQNKQMRSLLRFSPPGIPRQQRLSRQIGLTTIEMYKFVEEVIALYLGTEMFTRTTLRFLEHHLPETCYFIKKLSYYAPELKAEAAKCPLTKPSFC</sequence>
<evidence type="ECO:0000313" key="1">
    <source>
        <dbReference type="EMBL" id="QOY38679.2"/>
    </source>
</evidence>
<reference evidence="1 2" key="2">
    <citation type="journal article" date="2019" name="Int. J. Syst. Evol. Microbiol.">
        <title>Anaerobacillus isosaccharinicus sp. nov., an alkaliphilic bacterium which degrades isosaccharinic acid.</title>
        <authorList>
            <person name="Bassil N.M."/>
            <person name="Lloyd J.R."/>
        </authorList>
    </citation>
    <scope>NUCLEOTIDE SEQUENCE [LARGE SCALE GENOMIC DNA]</scope>
    <source>
        <strain evidence="1 2">NB2006</strain>
    </source>
</reference>
<reference evidence="1 2" key="1">
    <citation type="journal article" date="2017" name="Genome Announc.">
        <title>Draft Genome Sequences of Four Alkaliphilic Bacteria Belonging to the Anaerobacillus Genus.</title>
        <authorList>
            <person name="Bassil N.M."/>
            <person name="Lloyd J.R."/>
        </authorList>
    </citation>
    <scope>NUCLEOTIDE SEQUENCE [LARGE SCALE GENOMIC DNA]</scope>
    <source>
        <strain evidence="1 2">NB2006</strain>
    </source>
</reference>
<gene>
    <name evidence="1" type="ORF">AWH56_019330</name>
</gene>
<dbReference type="KEGG" id="aia:AWH56_019330"/>
<dbReference type="InterPro" id="IPR021328">
    <property type="entry name" value="CotB-like"/>
</dbReference>
<organism evidence="1 2">
    <name type="scientific">Anaerobacillus isosaccharinicus</name>
    <dbReference type="NCBI Taxonomy" id="1532552"/>
    <lineage>
        <taxon>Bacteria</taxon>
        <taxon>Bacillati</taxon>
        <taxon>Bacillota</taxon>
        <taxon>Bacilli</taxon>
        <taxon>Bacillales</taxon>
        <taxon>Bacillaceae</taxon>
        <taxon>Anaerobacillus</taxon>
    </lineage>
</organism>
<proteinExistence type="predicted"/>
<dbReference type="Gene3D" id="1.20.1260.120">
    <property type="entry name" value="Protein of unknown function DUF2935"/>
    <property type="match status" value="1"/>
</dbReference>